<evidence type="ECO:0000256" key="2">
    <source>
        <dbReference type="ARBA" id="ARBA00001997"/>
    </source>
</evidence>
<evidence type="ECO:0000313" key="6">
    <source>
        <dbReference type="EMBL" id="MCQ8897737.1"/>
    </source>
</evidence>
<gene>
    <name evidence="6" type="primary">rfbC</name>
    <name evidence="6" type="ORF">NQT62_14950</name>
</gene>
<dbReference type="PANTHER" id="PTHR21047:SF2">
    <property type="entry name" value="THYMIDINE DIPHOSPHO-4-KETO-RHAMNOSE 3,5-EPIMERASE"/>
    <property type="match status" value="1"/>
</dbReference>
<comment type="function">
    <text evidence="2 5">Catalyzes the epimerization of the C3' and C5'positions of dTDP-6-deoxy-D-xylo-4-hexulose, forming dTDP-6-deoxy-L-lyxo-4-hexulose.</text>
</comment>
<dbReference type="GO" id="GO:0008830">
    <property type="term" value="F:dTDP-4-dehydrorhamnose 3,5-epimerase activity"/>
    <property type="evidence" value="ECO:0007669"/>
    <property type="project" value="UniProtKB-EC"/>
</dbReference>
<sequence>MNIVRRELGGALLLKPTVHADNRGFFCELFNEQAFKALTGLDVHFVQDNQSVSHKGVLRGLHCQTEPHAQGKLIQVVSGATRTVAVDLRRDSPSFGQWAAFELSGARQELLWLPPGFAHGFYVLEDNTLVQYKVTDYWSAEHEVVLKWDDPALGIDWQFDGVPVVSEKDSEGMSWKSFDC</sequence>
<proteinExistence type="inferred from homology"/>
<evidence type="ECO:0000256" key="5">
    <source>
        <dbReference type="RuleBase" id="RU364069"/>
    </source>
</evidence>
<evidence type="ECO:0000256" key="1">
    <source>
        <dbReference type="ARBA" id="ARBA00001298"/>
    </source>
</evidence>
<dbReference type="InterPro" id="IPR011051">
    <property type="entry name" value="RmlC_Cupin_sf"/>
</dbReference>
<dbReference type="EC" id="5.1.3.13" evidence="3 5"/>
<comment type="caution">
    <text evidence="6">The sequence shown here is derived from an EMBL/GenBank/DDBJ whole genome shotgun (WGS) entry which is preliminary data.</text>
</comment>
<organism evidence="6 7">
    <name type="scientific">Limnobacter humi</name>
    <dbReference type="NCBI Taxonomy" id="1778671"/>
    <lineage>
        <taxon>Bacteria</taxon>
        <taxon>Pseudomonadati</taxon>
        <taxon>Pseudomonadota</taxon>
        <taxon>Betaproteobacteria</taxon>
        <taxon>Burkholderiales</taxon>
        <taxon>Burkholderiaceae</taxon>
        <taxon>Limnobacter</taxon>
    </lineage>
</organism>
<comment type="catalytic activity">
    <reaction evidence="1 5">
        <text>dTDP-4-dehydro-6-deoxy-alpha-D-glucose = dTDP-4-dehydro-beta-L-rhamnose</text>
        <dbReference type="Rhea" id="RHEA:16969"/>
        <dbReference type="ChEBI" id="CHEBI:57649"/>
        <dbReference type="ChEBI" id="CHEBI:62830"/>
        <dbReference type="EC" id="5.1.3.13"/>
    </reaction>
</comment>
<name>A0ABT1WJN9_9BURK</name>
<dbReference type="SUPFAM" id="SSF51182">
    <property type="entry name" value="RmlC-like cupins"/>
    <property type="match status" value="1"/>
</dbReference>
<dbReference type="EMBL" id="JANIGO010000006">
    <property type="protein sequence ID" value="MCQ8897737.1"/>
    <property type="molecule type" value="Genomic_DNA"/>
</dbReference>
<evidence type="ECO:0000313" key="7">
    <source>
        <dbReference type="Proteomes" id="UP001204142"/>
    </source>
</evidence>
<dbReference type="RefSeq" id="WP_256765541.1">
    <property type="nucleotide sequence ID" value="NZ_JANIGO010000006.1"/>
</dbReference>
<protein>
    <recommendedName>
        <fullName evidence="4 5">dTDP-4-dehydrorhamnose 3,5-epimerase</fullName>
        <ecNumber evidence="3 5">5.1.3.13</ecNumber>
    </recommendedName>
    <alternativeName>
        <fullName evidence="5">Thymidine diphospho-4-keto-rhamnose 3,5-epimerase</fullName>
    </alternativeName>
</protein>
<dbReference type="NCBIfam" id="TIGR01221">
    <property type="entry name" value="rmlC"/>
    <property type="match status" value="1"/>
</dbReference>
<dbReference type="CDD" id="cd00438">
    <property type="entry name" value="cupin_RmlC"/>
    <property type="match status" value="1"/>
</dbReference>
<keyword evidence="5 6" id="KW-0413">Isomerase</keyword>
<evidence type="ECO:0000256" key="3">
    <source>
        <dbReference type="ARBA" id="ARBA00012098"/>
    </source>
</evidence>
<reference evidence="6 7" key="1">
    <citation type="submission" date="2022-07" db="EMBL/GenBank/DDBJ databases">
        <authorList>
            <person name="Xamxidin M."/>
            <person name="Wu M."/>
        </authorList>
    </citation>
    <scope>NUCLEOTIDE SEQUENCE [LARGE SCALE GENOMIC DNA]</scope>
    <source>
        <strain evidence="6 7">NBRC 111650</strain>
    </source>
</reference>
<dbReference type="InterPro" id="IPR000888">
    <property type="entry name" value="RmlC-like"/>
</dbReference>
<dbReference type="Proteomes" id="UP001204142">
    <property type="component" value="Unassembled WGS sequence"/>
</dbReference>
<comment type="similarity">
    <text evidence="5">Belongs to the dTDP-4-dehydrorhamnose 3,5-epimerase family.</text>
</comment>
<dbReference type="Pfam" id="PF00908">
    <property type="entry name" value="dTDP_sugar_isom"/>
    <property type="match status" value="1"/>
</dbReference>
<accession>A0ABT1WJN9</accession>
<keyword evidence="7" id="KW-1185">Reference proteome</keyword>
<comment type="pathway">
    <text evidence="5">Carbohydrate biosynthesis; dTDP-L-rhamnose biosynthesis.</text>
</comment>
<dbReference type="PANTHER" id="PTHR21047">
    <property type="entry name" value="DTDP-6-DEOXY-D-GLUCOSE-3,5 EPIMERASE"/>
    <property type="match status" value="1"/>
</dbReference>
<dbReference type="InterPro" id="IPR014710">
    <property type="entry name" value="RmlC-like_jellyroll"/>
</dbReference>
<evidence type="ECO:0000256" key="4">
    <source>
        <dbReference type="ARBA" id="ARBA00019595"/>
    </source>
</evidence>
<dbReference type="Gene3D" id="2.60.120.10">
    <property type="entry name" value="Jelly Rolls"/>
    <property type="match status" value="1"/>
</dbReference>
<comment type="subunit">
    <text evidence="5">Homodimer.</text>
</comment>